<keyword evidence="6" id="KW-0547">Nucleotide-binding</keyword>
<dbReference type="GO" id="GO:0016301">
    <property type="term" value="F:kinase activity"/>
    <property type="evidence" value="ECO:0007669"/>
    <property type="project" value="UniProtKB-KW"/>
</dbReference>
<comment type="function">
    <text evidence="10">Catalyzes the transfer of pyrophosphate from adenosine triphosphate (ATP) to 6-hydroxymethyl-7,8-dihydropterin, an enzymatic step in folate biosynthesis pathway.</text>
</comment>
<evidence type="ECO:0000313" key="14">
    <source>
        <dbReference type="EMBL" id="TKB58194.1"/>
    </source>
</evidence>
<gene>
    <name evidence="14" type="ORF">FCL42_00060</name>
</gene>
<dbReference type="GO" id="GO:0005524">
    <property type="term" value="F:ATP binding"/>
    <property type="evidence" value="ECO:0007669"/>
    <property type="project" value="UniProtKB-KW"/>
</dbReference>
<evidence type="ECO:0000256" key="6">
    <source>
        <dbReference type="ARBA" id="ARBA00022741"/>
    </source>
</evidence>
<dbReference type="InterPro" id="IPR035907">
    <property type="entry name" value="Hppk_sf"/>
</dbReference>
<dbReference type="EC" id="2.7.6.3" evidence="3"/>
<dbReference type="SUPFAM" id="SSF55083">
    <property type="entry name" value="6-hydroxymethyl-7,8-dihydropterin pyrophosphokinase, HPPK"/>
    <property type="match status" value="1"/>
</dbReference>
<proteinExistence type="inferred from homology"/>
<evidence type="ECO:0000256" key="11">
    <source>
        <dbReference type="ARBA" id="ARBA00029766"/>
    </source>
</evidence>
<comment type="caution">
    <text evidence="14">The sequence shown here is derived from an EMBL/GenBank/DDBJ whole genome shotgun (WGS) entry which is preliminary data.</text>
</comment>
<keyword evidence="5" id="KW-0808">Transferase</keyword>
<sequence>MPNQFRHRYYCSFGANIDARCHAEQVLTQLLERFSTVIVSSAIETAPVAIDTPNRFLNWLFILDTPLPPFELKQLFNQIETGEGRNRNAVNSKYRDRPADLDIISIDLLPVGLESYLTPLWQQLTQGLVIDSAATLNLGESQLSQRAATIHLDASSGHIRVVEHHPQRLPDGF</sequence>
<evidence type="ECO:0000256" key="8">
    <source>
        <dbReference type="ARBA" id="ARBA00022840"/>
    </source>
</evidence>
<keyword evidence="9" id="KW-0289">Folate biosynthesis</keyword>
<keyword evidence="8" id="KW-0067">ATP-binding</keyword>
<dbReference type="Gene3D" id="3.30.70.560">
    <property type="entry name" value="7,8-Dihydro-6-hydroxymethylpterin-pyrophosphokinase HPPK"/>
    <property type="match status" value="1"/>
</dbReference>
<evidence type="ECO:0000256" key="4">
    <source>
        <dbReference type="ARBA" id="ARBA00016218"/>
    </source>
</evidence>
<dbReference type="GO" id="GO:0003848">
    <property type="term" value="F:2-amino-4-hydroxy-6-hydroxymethyldihydropteridine diphosphokinase activity"/>
    <property type="evidence" value="ECO:0007669"/>
    <property type="project" value="UniProtKB-EC"/>
</dbReference>
<evidence type="ECO:0000256" key="2">
    <source>
        <dbReference type="ARBA" id="ARBA00005810"/>
    </source>
</evidence>
<dbReference type="RefSeq" id="WP_136861342.1">
    <property type="nucleotide sequence ID" value="NZ_SWCJ01000001.1"/>
</dbReference>
<evidence type="ECO:0000259" key="13">
    <source>
        <dbReference type="Pfam" id="PF01288"/>
    </source>
</evidence>
<organism evidence="14 15">
    <name type="scientific">Ferrimonas aestuarii</name>
    <dbReference type="NCBI Taxonomy" id="2569539"/>
    <lineage>
        <taxon>Bacteria</taxon>
        <taxon>Pseudomonadati</taxon>
        <taxon>Pseudomonadota</taxon>
        <taxon>Gammaproteobacteria</taxon>
        <taxon>Alteromonadales</taxon>
        <taxon>Ferrimonadaceae</taxon>
        <taxon>Ferrimonas</taxon>
    </lineage>
</organism>
<name>A0A4U1BUM1_9GAMM</name>
<dbReference type="Pfam" id="PF01288">
    <property type="entry name" value="HPPK"/>
    <property type="match status" value="1"/>
</dbReference>
<evidence type="ECO:0000256" key="1">
    <source>
        <dbReference type="ARBA" id="ARBA00005051"/>
    </source>
</evidence>
<keyword evidence="15" id="KW-1185">Reference proteome</keyword>
<dbReference type="EMBL" id="SWCJ01000001">
    <property type="protein sequence ID" value="TKB58194.1"/>
    <property type="molecule type" value="Genomic_DNA"/>
</dbReference>
<dbReference type="UniPathway" id="UPA00077">
    <property type="reaction ID" value="UER00155"/>
</dbReference>
<evidence type="ECO:0000256" key="7">
    <source>
        <dbReference type="ARBA" id="ARBA00022777"/>
    </source>
</evidence>
<dbReference type="AlphaFoldDB" id="A0A4U1BUM1"/>
<dbReference type="GO" id="GO:0046654">
    <property type="term" value="P:tetrahydrofolate biosynthetic process"/>
    <property type="evidence" value="ECO:0007669"/>
    <property type="project" value="UniProtKB-UniPathway"/>
</dbReference>
<comment type="pathway">
    <text evidence="1">Cofactor biosynthesis; tetrahydrofolate biosynthesis; 2-amino-4-hydroxy-6-hydroxymethyl-7,8-dihydropteridine diphosphate from 7,8-dihydroneopterin triphosphate: step 4/4.</text>
</comment>
<dbReference type="Proteomes" id="UP000305675">
    <property type="component" value="Unassembled WGS sequence"/>
</dbReference>
<dbReference type="InterPro" id="IPR000550">
    <property type="entry name" value="Hppk"/>
</dbReference>
<keyword evidence="7 14" id="KW-0418">Kinase</keyword>
<evidence type="ECO:0000256" key="5">
    <source>
        <dbReference type="ARBA" id="ARBA00022679"/>
    </source>
</evidence>
<evidence type="ECO:0000256" key="12">
    <source>
        <dbReference type="ARBA" id="ARBA00033413"/>
    </source>
</evidence>
<reference evidence="14 15" key="1">
    <citation type="submission" date="2019-04" db="EMBL/GenBank/DDBJ databases">
        <authorList>
            <person name="Hwang J.C."/>
        </authorList>
    </citation>
    <scope>NUCLEOTIDE SEQUENCE [LARGE SCALE GENOMIC DNA]</scope>
    <source>
        <strain evidence="14 15">IMCC35002</strain>
    </source>
</reference>
<dbReference type="PANTHER" id="PTHR43071:SF1">
    <property type="entry name" value="2-AMINO-4-HYDROXY-6-HYDROXYMETHYLDIHYDROPTERIDINE PYROPHOSPHOKINASE"/>
    <property type="match status" value="1"/>
</dbReference>
<evidence type="ECO:0000313" key="15">
    <source>
        <dbReference type="Proteomes" id="UP000305675"/>
    </source>
</evidence>
<evidence type="ECO:0000256" key="9">
    <source>
        <dbReference type="ARBA" id="ARBA00022909"/>
    </source>
</evidence>
<comment type="similarity">
    <text evidence="2">Belongs to the HPPK family.</text>
</comment>
<accession>A0A4U1BUM1</accession>
<protein>
    <recommendedName>
        <fullName evidence="4">2-amino-4-hydroxy-6-hydroxymethyldihydropteridine pyrophosphokinase</fullName>
        <ecNumber evidence="3">2.7.6.3</ecNumber>
    </recommendedName>
    <alternativeName>
        <fullName evidence="11">6-hydroxymethyl-7,8-dihydropterin pyrophosphokinase</fullName>
    </alternativeName>
    <alternativeName>
        <fullName evidence="12">7,8-dihydro-6-hydroxymethylpterin-pyrophosphokinase</fullName>
    </alternativeName>
</protein>
<evidence type="ECO:0000256" key="3">
    <source>
        <dbReference type="ARBA" id="ARBA00013253"/>
    </source>
</evidence>
<dbReference type="GO" id="GO:0046656">
    <property type="term" value="P:folic acid biosynthetic process"/>
    <property type="evidence" value="ECO:0007669"/>
    <property type="project" value="UniProtKB-KW"/>
</dbReference>
<dbReference type="PANTHER" id="PTHR43071">
    <property type="entry name" value="2-AMINO-4-HYDROXY-6-HYDROXYMETHYLDIHYDROPTERIDINE PYROPHOSPHOKINASE"/>
    <property type="match status" value="1"/>
</dbReference>
<dbReference type="OrthoDB" id="582926at2"/>
<feature type="domain" description="7,8-dihydro-6-hydroxymethylpterin-pyrophosphokinase" evidence="13">
    <location>
        <begin position="10"/>
        <end position="111"/>
    </location>
</feature>
<evidence type="ECO:0000256" key="10">
    <source>
        <dbReference type="ARBA" id="ARBA00029409"/>
    </source>
</evidence>